<dbReference type="InterPro" id="IPR002716">
    <property type="entry name" value="PIN_dom"/>
</dbReference>
<dbReference type="AlphaFoldDB" id="A0A669PP43"/>
<feature type="region of interest" description="Disordered" evidence="9">
    <location>
        <begin position="188"/>
        <end position="208"/>
    </location>
</feature>
<dbReference type="GO" id="GO:0042274">
    <property type="term" value="P:ribosomal small subunit biogenesis"/>
    <property type="evidence" value="ECO:0007669"/>
    <property type="project" value="UniProtKB-ARBA"/>
</dbReference>
<protein>
    <recommendedName>
        <fullName evidence="8">rRNA-processing protein FCF1 homolog</fullName>
    </recommendedName>
</protein>
<feature type="compositionally biased region" description="Basic and acidic residues" evidence="9">
    <location>
        <begin position="103"/>
        <end position="112"/>
    </location>
</feature>
<evidence type="ECO:0000256" key="5">
    <source>
        <dbReference type="ARBA" id="ARBA00024026"/>
    </source>
</evidence>
<feature type="domain" description="PIN" evidence="10">
    <location>
        <begin position="230"/>
        <end position="329"/>
    </location>
</feature>
<dbReference type="Gene3D" id="3.40.50.1010">
    <property type="entry name" value="5'-nuclease"/>
    <property type="match status" value="1"/>
</dbReference>
<evidence type="ECO:0000256" key="8">
    <source>
        <dbReference type="ARBA" id="ARBA00069243"/>
    </source>
</evidence>
<evidence type="ECO:0000256" key="1">
    <source>
        <dbReference type="ARBA" id="ARBA00004604"/>
    </source>
</evidence>
<dbReference type="GO" id="GO:0006364">
    <property type="term" value="P:rRNA processing"/>
    <property type="evidence" value="ECO:0007669"/>
    <property type="project" value="UniProtKB-KW"/>
</dbReference>
<feature type="compositionally biased region" description="Basic residues" evidence="9">
    <location>
        <begin position="15"/>
        <end position="26"/>
    </location>
</feature>
<name>A0A669PP43_PHACC</name>
<dbReference type="InterPro" id="IPR037503">
    <property type="entry name" value="Fcf1_PIN"/>
</dbReference>
<evidence type="ECO:0000256" key="3">
    <source>
        <dbReference type="ARBA" id="ARBA00022552"/>
    </source>
</evidence>
<dbReference type="InterPro" id="IPR006984">
    <property type="entry name" value="Fcf1/UTP23"/>
</dbReference>
<dbReference type="PANTHER" id="PTHR12416">
    <property type="entry name" value="RRNA-PROCESSING PROTEIN UTP23 HOMOLOG"/>
    <property type="match status" value="1"/>
</dbReference>
<proteinExistence type="inferred from homology"/>
<evidence type="ECO:0000256" key="2">
    <source>
        <dbReference type="ARBA" id="ARBA00022517"/>
    </source>
</evidence>
<feature type="compositionally biased region" description="Polar residues" evidence="9">
    <location>
        <begin position="44"/>
        <end position="57"/>
    </location>
</feature>
<comment type="subcellular location">
    <subcellularLocation>
        <location evidence="1">Nucleus</location>
        <location evidence="1">Nucleolus</location>
    </subcellularLocation>
</comment>
<evidence type="ECO:0000256" key="7">
    <source>
        <dbReference type="ARBA" id="ARBA00035020"/>
    </source>
</evidence>
<comment type="subunit">
    <text evidence="7">Part of the small subunit (SSU) processome, composed of more than 70 proteins and the RNA chaperone small nucleolar RNA (snoRNA) U3.</text>
</comment>
<keyword evidence="12" id="KW-1185">Reference proteome</keyword>
<feature type="compositionally biased region" description="Pro residues" evidence="9">
    <location>
        <begin position="133"/>
        <end position="146"/>
    </location>
</feature>
<keyword evidence="2" id="KW-0690">Ribosome biogenesis</keyword>
<dbReference type="Proteomes" id="UP000472261">
    <property type="component" value="Unplaced"/>
</dbReference>
<organism evidence="11 12">
    <name type="scientific">Phasianus colchicus</name>
    <name type="common">Common pheasant</name>
    <dbReference type="NCBI Taxonomy" id="9054"/>
    <lineage>
        <taxon>Eukaryota</taxon>
        <taxon>Metazoa</taxon>
        <taxon>Chordata</taxon>
        <taxon>Craniata</taxon>
        <taxon>Vertebrata</taxon>
        <taxon>Euteleostomi</taxon>
        <taxon>Archelosauria</taxon>
        <taxon>Archosauria</taxon>
        <taxon>Dinosauria</taxon>
        <taxon>Saurischia</taxon>
        <taxon>Theropoda</taxon>
        <taxon>Coelurosauria</taxon>
        <taxon>Aves</taxon>
        <taxon>Neognathae</taxon>
        <taxon>Galloanserae</taxon>
        <taxon>Galliformes</taxon>
        <taxon>Phasianidae</taxon>
        <taxon>Phasianinae</taxon>
        <taxon>Phasianus</taxon>
    </lineage>
</organism>
<dbReference type="FunFam" id="3.40.50.1010:FF:000004">
    <property type="entry name" value="rRNA-processing protein FCF1 homolog"/>
    <property type="match status" value="1"/>
</dbReference>
<sequence>MHRRTNRNLALKYTHGRLKSQLKRHRADSALKDKSHSSDKAHQHSTSSTALFPSTRQPGELTKELHPLLLRSARRPAPRTEVAPGLGRPPAQRGSPEPGCGSSEREAERPQHVEFSALRPEPDVPTPTLCGGAPPPAPRPVAPLPNTPLTERRNRYPLPAAGSEGKQKKARKYAVMKRMISLRDQRINEKERAKAPAKKKEDPSAIKEREVPQHPSCLFFQYNTQLGPPYHILVDTNFINFSIKAKLDLVQSMMDCLYAKCIPCITDCVMAEIEKLGQRYRVALRIAKDPRFERLPCMHKGTYADDCLVQRVTQHKCYIVATVDKELKRRIRKIPGVPIMYISRHRYNIERMPDDYGAPRF</sequence>
<comment type="function">
    <text evidence="6">Part of the small subunit (SSU) processome, first precursor of the small eukaryotic ribosomal subunit. During the assembly of the SSU processome in the nucleolus, many ribosome biogenesis factors, an RNA chaperone and ribosomal proteins associate with the nascent pre-rRNA and work in concert to generate RNA folding, modifications, rearrangements and cleavage as well as targeted degradation of pre-ribosomal RNA by the RNA exosome.</text>
</comment>
<accession>A0A669PP43</accession>
<dbReference type="SMART" id="SM00670">
    <property type="entry name" value="PINc"/>
    <property type="match status" value="1"/>
</dbReference>
<comment type="similarity">
    <text evidence="5">Belongs to the UTP23/FCF1 family. FCF1 subfamily.</text>
</comment>
<evidence type="ECO:0000313" key="11">
    <source>
        <dbReference type="Ensembl" id="ENSPCLP00000009989.1"/>
    </source>
</evidence>
<dbReference type="CDD" id="cd09864">
    <property type="entry name" value="PIN_Fcf1-like"/>
    <property type="match status" value="1"/>
</dbReference>
<evidence type="ECO:0000256" key="6">
    <source>
        <dbReference type="ARBA" id="ARBA00035000"/>
    </source>
</evidence>
<reference evidence="11" key="2">
    <citation type="submission" date="2025-09" db="UniProtKB">
        <authorList>
            <consortium name="Ensembl"/>
        </authorList>
    </citation>
    <scope>IDENTIFICATION</scope>
</reference>
<evidence type="ECO:0000256" key="4">
    <source>
        <dbReference type="ARBA" id="ARBA00023242"/>
    </source>
</evidence>
<dbReference type="Pfam" id="PF04900">
    <property type="entry name" value="Fcf1"/>
    <property type="match status" value="1"/>
</dbReference>
<evidence type="ECO:0000256" key="9">
    <source>
        <dbReference type="SAM" id="MobiDB-lite"/>
    </source>
</evidence>
<dbReference type="InterPro" id="IPR029060">
    <property type="entry name" value="PIN-like_dom_sf"/>
</dbReference>
<keyword evidence="4" id="KW-0539">Nucleus</keyword>
<dbReference type="SUPFAM" id="SSF88723">
    <property type="entry name" value="PIN domain-like"/>
    <property type="match status" value="1"/>
</dbReference>
<feature type="compositionally biased region" description="Basic and acidic residues" evidence="9">
    <location>
        <begin position="27"/>
        <end position="42"/>
    </location>
</feature>
<reference evidence="11" key="1">
    <citation type="submission" date="2025-08" db="UniProtKB">
        <authorList>
            <consortium name="Ensembl"/>
        </authorList>
    </citation>
    <scope>IDENTIFICATION</scope>
</reference>
<evidence type="ECO:0000259" key="10">
    <source>
        <dbReference type="SMART" id="SM00670"/>
    </source>
</evidence>
<dbReference type="Ensembl" id="ENSPCLT00000013487.1">
    <property type="protein sequence ID" value="ENSPCLP00000009989.1"/>
    <property type="gene ID" value="ENSPCLG00000008240.1"/>
</dbReference>
<keyword evidence="3" id="KW-0698">rRNA processing</keyword>
<evidence type="ECO:0000313" key="12">
    <source>
        <dbReference type="Proteomes" id="UP000472261"/>
    </source>
</evidence>
<feature type="region of interest" description="Disordered" evidence="9">
    <location>
        <begin position="15"/>
        <end position="171"/>
    </location>
</feature>
<dbReference type="GO" id="GO:0032040">
    <property type="term" value="C:small-subunit processome"/>
    <property type="evidence" value="ECO:0007669"/>
    <property type="project" value="InterPro"/>
</dbReference>